<keyword evidence="2" id="KW-0444">Lipid biosynthesis</keyword>
<dbReference type="GO" id="GO:0005737">
    <property type="term" value="C:cytoplasm"/>
    <property type="evidence" value="ECO:0007669"/>
    <property type="project" value="InterPro"/>
</dbReference>
<dbReference type="InterPro" id="IPR014721">
    <property type="entry name" value="Ribsml_uS5_D2-typ_fold_subgr"/>
</dbReference>
<protein>
    <recommendedName>
        <fullName evidence="14">Phosphomevalonate kinase</fullName>
    </recommendedName>
</protein>
<evidence type="ECO:0008006" key="14">
    <source>
        <dbReference type="Google" id="ProtNLM"/>
    </source>
</evidence>
<evidence type="ECO:0000256" key="6">
    <source>
        <dbReference type="ARBA" id="ARBA00022840"/>
    </source>
</evidence>
<keyword evidence="1" id="KW-0963">Cytoplasm</keyword>
<keyword evidence="3" id="KW-0808">Transferase</keyword>
<evidence type="ECO:0000259" key="11">
    <source>
        <dbReference type="Pfam" id="PF00288"/>
    </source>
</evidence>
<dbReference type="Gene3D" id="3.30.70.890">
    <property type="entry name" value="GHMP kinase, C-terminal domain"/>
    <property type="match status" value="1"/>
</dbReference>
<organism evidence="13">
    <name type="scientific">Streptomyces sp. NBC_00180</name>
    <dbReference type="NCBI Taxonomy" id="2903632"/>
    <lineage>
        <taxon>Bacteria</taxon>
        <taxon>Bacillati</taxon>
        <taxon>Actinomycetota</taxon>
        <taxon>Actinomycetes</taxon>
        <taxon>Kitasatosporales</taxon>
        <taxon>Streptomycetaceae</taxon>
        <taxon>Streptomyces</taxon>
    </lineage>
</organism>
<dbReference type="InterPro" id="IPR013750">
    <property type="entry name" value="GHMP_kinase_C_dom"/>
</dbReference>
<dbReference type="Gene3D" id="3.30.230.10">
    <property type="match status" value="1"/>
</dbReference>
<keyword evidence="8" id="KW-0443">Lipid metabolism</keyword>
<reference evidence="13" key="1">
    <citation type="submission" date="2022-10" db="EMBL/GenBank/DDBJ databases">
        <title>The complete genomes of actinobacterial strains from the NBC collection.</title>
        <authorList>
            <person name="Joergensen T.S."/>
            <person name="Alvarez Arevalo M."/>
            <person name="Sterndorff E.B."/>
            <person name="Faurdal D."/>
            <person name="Vuksanovic O."/>
            <person name="Mourched A.-S."/>
            <person name="Charusanti P."/>
            <person name="Shaw S."/>
            <person name="Blin K."/>
            <person name="Weber T."/>
        </authorList>
    </citation>
    <scope>NUCLEOTIDE SEQUENCE</scope>
    <source>
        <strain evidence="13">NBC 00180</strain>
    </source>
</reference>
<dbReference type="GO" id="GO:0008299">
    <property type="term" value="P:isoprenoid biosynthetic process"/>
    <property type="evidence" value="ECO:0007669"/>
    <property type="project" value="InterPro"/>
</dbReference>
<evidence type="ECO:0000256" key="5">
    <source>
        <dbReference type="ARBA" id="ARBA00022777"/>
    </source>
</evidence>
<keyword evidence="4" id="KW-0547">Nucleotide-binding</keyword>
<dbReference type="SUPFAM" id="SSF55060">
    <property type="entry name" value="GHMP Kinase, C-terminal domain"/>
    <property type="match status" value="1"/>
</dbReference>
<dbReference type="InterPro" id="IPR006204">
    <property type="entry name" value="GHMP_kinase_N_dom"/>
</dbReference>
<keyword evidence="6" id="KW-0067">ATP-binding</keyword>
<evidence type="ECO:0000259" key="12">
    <source>
        <dbReference type="Pfam" id="PF08544"/>
    </source>
</evidence>
<gene>
    <name evidence="13" type="ORF">OG477_43250</name>
</gene>
<evidence type="ECO:0000256" key="3">
    <source>
        <dbReference type="ARBA" id="ARBA00022679"/>
    </source>
</evidence>
<evidence type="ECO:0000256" key="4">
    <source>
        <dbReference type="ARBA" id="ARBA00022741"/>
    </source>
</evidence>
<dbReference type="PANTHER" id="PTHR43290:SF2">
    <property type="entry name" value="MEVALONATE KINASE"/>
    <property type="match status" value="1"/>
</dbReference>
<dbReference type="InterPro" id="IPR036554">
    <property type="entry name" value="GHMP_kinase_C_sf"/>
</dbReference>
<dbReference type="InterPro" id="IPR020568">
    <property type="entry name" value="Ribosomal_Su5_D2-typ_SF"/>
</dbReference>
<feature type="region of interest" description="Disordered" evidence="10">
    <location>
        <begin position="321"/>
        <end position="341"/>
    </location>
</feature>
<dbReference type="SUPFAM" id="SSF54211">
    <property type="entry name" value="Ribosomal protein S5 domain 2-like"/>
    <property type="match status" value="1"/>
</dbReference>
<dbReference type="GO" id="GO:0004496">
    <property type="term" value="F:mevalonate kinase activity"/>
    <property type="evidence" value="ECO:0007669"/>
    <property type="project" value="InterPro"/>
</dbReference>
<dbReference type="PRINTS" id="PR00959">
    <property type="entry name" value="MEVGALKINASE"/>
</dbReference>
<evidence type="ECO:0000256" key="7">
    <source>
        <dbReference type="ARBA" id="ARBA00022842"/>
    </source>
</evidence>
<evidence type="ECO:0000256" key="2">
    <source>
        <dbReference type="ARBA" id="ARBA00022516"/>
    </source>
</evidence>
<dbReference type="InterPro" id="IPR006205">
    <property type="entry name" value="Mev_gal_kin"/>
</dbReference>
<dbReference type="PANTHER" id="PTHR43290">
    <property type="entry name" value="MEVALONATE KINASE"/>
    <property type="match status" value="1"/>
</dbReference>
<evidence type="ECO:0000256" key="1">
    <source>
        <dbReference type="ARBA" id="ARBA00022490"/>
    </source>
</evidence>
<comment type="pathway">
    <text evidence="9">Isoprenoid biosynthesis; isopentenyl diphosphate biosynthesis via mevalonate pathway; isopentenyl diphosphate from (R)-mevalonate: step 1/3.</text>
</comment>
<dbReference type="EMBL" id="CP108140">
    <property type="protein sequence ID" value="WTP91637.1"/>
    <property type="molecule type" value="Genomic_DNA"/>
</dbReference>
<keyword evidence="7" id="KW-0460">Magnesium</keyword>
<dbReference type="GO" id="GO:0005524">
    <property type="term" value="F:ATP binding"/>
    <property type="evidence" value="ECO:0007669"/>
    <property type="project" value="UniProtKB-KW"/>
</dbReference>
<feature type="compositionally biased region" description="Pro residues" evidence="10">
    <location>
        <begin position="332"/>
        <end position="341"/>
    </location>
</feature>
<accession>A0AAU1IAW7</accession>
<feature type="domain" description="GHMP kinase N-terminal" evidence="11">
    <location>
        <begin position="102"/>
        <end position="167"/>
    </location>
</feature>
<dbReference type="AlphaFoldDB" id="A0AAU1IAW7"/>
<sequence length="341" mass="35500">MTPDDGWLVFAPGKLVVIGEYAVLHGERAMVTAVDVGIECHCSPRPEGWWLSAPDLGVDVPLAQAADAPGAGLLAAAATAGAATFPETPPHHLTVRGRGNGAERKTGLGCSAASTVAILGCFAAANGHDLADPRTRADLFDLALRTHRAHQNGRGSGIDVAASVYGGWLAYTLTNARPRIERADVPDDLRLATAWTGFTVDTPAGLTDFGRTPHSPELLGQMRATLERFWTAGRTGSGRQLLDAVAAYGRILDYVSWELGGGLLGKRTRELVQAATECGVAAKGSGAVGGDCVIALDTHPARLDAARSAWHQLGATVLDLNPEPHGVRPLTPATPPTPANT</sequence>
<evidence type="ECO:0000256" key="10">
    <source>
        <dbReference type="SAM" id="MobiDB-lite"/>
    </source>
</evidence>
<evidence type="ECO:0000313" key="13">
    <source>
        <dbReference type="EMBL" id="WTP91637.1"/>
    </source>
</evidence>
<dbReference type="Pfam" id="PF00288">
    <property type="entry name" value="GHMP_kinases_N"/>
    <property type="match status" value="1"/>
</dbReference>
<proteinExistence type="predicted"/>
<dbReference type="Pfam" id="PF08544">
    <property type="entry name" value="GHMP_kinases_C"/>
    <property type="match status" value="1"/>
</dbReference>
<keyword evidence="5" id="KW-0418">Kinase</keyword>
<evidence type="ECO:0000256" key="8">
    <source>
        <dbReference type="ARBA" id="ARBA00023098"/>
    </source>
</evidence>
<evidence type="ECO:0000256" key="9">
    <source>
        <dbReference type="ARBA" id="ARBA00029438"/>
    </source>
</evidence>
<name>A0AAU1IAW7_9ACTN</name>
<feature type="domain" description="GHMP kinase C-terminal" evidence="12">
    <location>
        <begin position="255"/>
        <end position="313"/>
    </location>
</feature>